<gene>
    <name evidence="1" type="ordered locus">Bcav_4211</name>
</gene>
<dbReference type="HOGENOM" id="CLU_092016_0_0_11"/>
<name>C5C6M5_BEUC1</name>
<dbReference type="AlphaFoldDB" id="C5C6M5"/>
<dbReference type="KEGG" id="bcv:Bcav_4211"/>
<reference evidence="1 2" key="1">
    <citation type="journal article" date="2009" name="Stand. Genomic Sci.">
        <title>Complete genome sequence of Beutenbergia cavernae type strain (HKI 0122).</title>
        <authorList>
            <person name="Land M."/>
            <person name="Pukall R."/>
            <person name="Abt B."/>
            <person name="Goker M."/>
            <person name="Rohde M."/>
            <person name="Glavina Del Rio T."/>
            <person name="Tice H."/>
            <person name="Copeland A."/>
            <person name="Cheng J.F."/>
            <person name="Lucas S."/>
            <person name="Chen F."/>
            <person name="Nolan M."/>
            <person name="Bruce D."/>
            <person name="Goodwin L."/>
            <person name="Pitluck S."/>
            <person name="Ivanova N."/>
            <person name="Mavromatis K."/>
            <person name="Ovchinnikova G."/>
            <person name="Pati A."/>
            <person name="Chen A."/>
            <person name="Palaniappan K."/>
            <person name="Hauser L."/>
            <person name="Chang Y.J."/>
            <person name="Jefferies C.C."/>
            <person name="Saunders E."/>
            <person name="Brettin T."/>
            <person name="Detter J.C."/>
            <person name="Han C."/>
            <person name="Chain P."/>
            <person name="Bristow J."/>
            <person name="Eisen J.A."/>
            <person name="Markowitz V."/>
            <person name="Hugenholtz P."/>
            <person name="Kyrpides N.C."/>
            <person name="Klenk H.P."/>
            <person name="Lapidus A."/>
        </authorList>
    </citation>
    <scope>NUCLEOTIDE SEQUENCE [LARGE SCALE GENOMIC DNA]</scope>
    <source>
        <strain evidence="2">ATCC BAA-8 / DSM 12333 / NBRC 16432</strain>
    </source>
</reference>
<dbReference type="EMBL" id="CP001618">
    <property type="protein sequence ID" value="ACQ82449.1"/>
    <property type="molecule type" value="Genomic_DNA"/>
</dbReference>
<sequence length="216" mass="23852">MIGRGCSRDAQAERRGHGYRGGVLFETRFADGVRSGAVTVTFRRWRRVQAVAGHRYRTAVGRIVVDDVGVVDVTRIGDDDARLAGYADAPELVADLRGAPDLPVYRVAFHADPEPDERDVLAASDGLTDADVAEIDRRLDRLDRASSHGPWTRQTLTLIAAHPARRAPDLAAMLGRERDPFKVDVRKLKNLGLTLSLEVGYRLSPRGKAYLRSTRV</sequence>
<keyword evidence="2" id="KW-1185">Reference proteome</keyword>
<dbReference type="Proteomes" id="UP000007962">
    <property type="component" value="Chromosome"/>
</dbReference>
<organism evidence="1 2">
    <name type="scientific">Beutenbergia cavernae (strain ATCC BAA-8 / DSM 12333 / CCUG 43141 / JCM 11478 / NBRC 16432 / NCIMB 13614 / HKI 0122)</name>
    <dbReference type="NCBI Taxonomy" id="471853"/>
    <lineage>
        <taxon>Bacteria</taxon>
        <taxon>Bacillati</taxon>
        <taxon>Actinomycetota</taxon>
        <taxon>Actinomycetes</taxon>
        <taxon>Micrococcales</taxon>
        <taxon>Beutenbergiaceae</taxon>
        <taxon>Beutenbergia</taxon>
    </lineage>
</organism>
<evidence type="ECO:0008006" key="3">
    <source>
        <dbReference type="Google" id="ProtNLM"/>
    </source>
</evidence>
<proteinExistence type="predicted"/>
<evidence type="ECO:0000313" key="1">
    <source>
        <dbReference type="EMBL" id="ACQ82449.1"/>
    </source>
</evidence>
<protein>
    <recommendedName>
        <fullName evidence="3">ASCH domain-containing protein</fullName>
    </recommendedName>
</protein>
<dbReference type="STRING" id="471853.Bcav_4211"/>
<evidence type="ECO:0000313" key="2">
    <source>
        <dbReference type="Proteomes" id="UP000007962"/>
    </source>
</evidence>
<dbReference type="eggNOG" id="COG2411">
    <property type="taxonomic scope" value="Bacteria"/>
</dbReference>
<accession>C5C6M5</accession>